<dbReference type="EMBL" id="KN847533">
    <property type="protein sequence ID" value="KIW07441.1"/>
    <property type="molecule type" value="Genomic_DNA"/>
</dbReference>
<dbReference type="RefSeq" id="XP_016217310.1">
    <property type="nucleotide sequence ID" value="XM_016355294.1"/>
</dbReference>
<evidence type="ECO:0008006" key="4">
    <source>
        <dbReference type="Google" id="ProtNLM"/>
    </source>
</evidence>
<feature type="compositionally biased region" description="Basic and acidic residues" evidence="1">
    <location>
        <begin position="238"/>
        <end position="249"/>
    </location>
</feature>
<keyword evidence="3" id="KW-1185">Reference proteome</keyword>
<sequence>MSTLPSNLQTSSDPPILPKPFNANQPETIRLHPFSSNEISTKSPQPEEDASVEERLNRLRTFYKEHGMRRFAEAVMLCHEHNHPHVMLLQIANSFYKLPGNWLKHDEEEIEGVQRILDELFEPDNSPPSETKWEIGDAVGQWWRPNFETSLYPYIPAHVTRPKECKKMYLIPLPQRKVIAVPKNLKFLAIPFHELYENASTYGPQLAALPHYLAKYRFEYVDENGNVVAITPGGVPQDGDRTTLEDPRYYHGGSNGTNGVTAEDTEMK</sequence>
<accession>A0A0D1XXE7</accession>
<dbReference type="InParanoid" id="A0A0D1XXE7"/>
<dbReference type="GO" id="GO:0031124">
    <property type="term" value="P:mRNA 3'-end processing"/>
    <property type="evidence" value="ECO:0007669"/>
    <property type="project" value="InterPro"/>
</dbReference>
<dbReference type="Gene3D" id="3.90.79.10">
    <property type="entry name" value="Nucleoside Triphosphate Pyrophosphohydrolase"/>
    <property type="match status" value="1"/>
</dbReference>
<name>A0A0D1XXE7_9PEZI</name>
<feature type="region of interest" description="Disordered" evidence="1">
    <location>
        <begin position="233"/>
        <end position="268"/>
    </location>
</feature>
<dbReference type="OrthoDB" id="277288at2759"/>
<dbReference type="CDD" id="cd18871">
    <property type="entry name" value="NUDIX_Cfim25_Nudt21"/>
    <property type="match status" value="1"/>
</dbReference>
<gene>
    <name evidence="2" type="ORF">PV09_02281</name>
</gene>
<dbReference type="VEuPathDB" id="FungiDB:PV09_02281"/>
<dbReference type="PANTHER" id="PTHR13047">
    <property type="entry name" value="PRE-MRNA CLEAVAGE FACTOR IM, 25KD SUBUNIT"/>
    <property type="match status" value="1"/>
</dbReference>
<protein>
    <recommendedName>
        <fullName evidence="4">Cleavage and polyadenylation specificity factor subunit 5</fullName>
    </recommendedName>
</protein>
<evidence type="ECO:0000313" key="2">
    <source>
        <dbReference type="EMBL" id="KIW07441.1"/>
    </source>
</evidence>
<dbReference type="GO" id="GO:0005849">
    <property type="term" value="C:mRNA cleavage factor complex"/>
    <property type="evidence" value="ECO:0007669"/>
    <property type="project" value="InterPro"/>
</dbReference>
<dbReference type="AlphaFoldDB" id="A0A0D1XXE7"/>
<feature type="region of interest" description="Disordered" evidence="1">
    <location>
        <begin position="1"/>
        <end position="27"/>
    </location>
</feature>
<dbReference type="FunFam" id="3.90.79.10:FF:000005">
    <property type="entry name" value="Cleavage and polyadenylation specificity factor subunit 5"/>
    <property type="match status" value="1"/>
</dbReference>
<dbReference type="Proteomes" id="UP000053259">
    <property type="component" value="Unassembled WGS sequence"/>
</dbReference>
<evidence type="ECO:0000256" key="1">
    <source>
        <dbReference type="SAM" id="MobiDB-lite"/>
    </source>
</evidence>
<dbReference type="GeneID" id="27310254"/>
<organism evidence="2 3">
    <name type="scientific">Verruconis gallopava</name>
    <dbReference type="NCBI Taxonomy" id="253628"/>
    <lineage>
        <taxon>Eukaryota</taxon>
        <taxon>Fungi</taxon>
        <taxon>Dikarya</taxon>
        <taxon>Ascomycota</taxon>
        <taxon>Pezizomycotina</taxon>
        <taxon>Dothideomycetes</taxon>
        <taxon>Pleosporomycetidae</taxon>
        <taxon>Venturiales</taxon>
        <taxon>Sympoventuriaceae</taxon>
        <taxon>Verruconis</taxon>
    </lineage>
</organism>
<feature type="compositionally biased region" description="Polar residues" evidence="1">
    <location>
        <begin position="1"/>
        <end position="13"/>
    </location>
</feature>
<dbReference type="HOGENOM" id="CLU_068704_0_0_1"/>
<dbReference type="STRING" id="253628.A0A0D1XXE7"/>
<dbReference type="GO" id="GO:0003729">
    <property type="term" value="F:mRNA binding"/>
    <property type="evidence" value="ECO:0007669"/>
    <property type="project" value="InterPro"/>
</dbReference>
<reference evidence="2 3" key="1">
    <citation type="submission" date="2015-01" db="EMBL/GenBank/DDBJ databases">
        <title>The Genome Sequence of Ochroconis gallopava CBS43764.</title>
        <authorList>
            <consortium name="The Broad Institute Genomics Platform"/>
            <person name="Cuomo C."/>
            <person name="de Hoog S."/>
            <person name="Gorbushina A."/>
            <person name="Stielow B."/>
            <person name="Teixiera M."/>
            <person name="Abouelleil A."/>
            <person name="Chapman S.B."/>
            <person name="Priest M."/>
            <person name="Young S.K."/>
            <person name="Wortman J."/>
            <person name="Nusbaum C."/>
            <person name="Birren B."/>
        </authorList>
    </citation>
    <scope>NUCLEOTIDE SEQUENCE [LARGE SCALE GENOMIC DNA]</scope>
    <source>
        <strain evidence="2 3">CBS 43764</strain>
    </source>
</reference>
<proteinExistence type="predicted"/>
<evidence type="ECO:0000313" key="3">
    <source>
        <dbReference type="Proteomes" id="UP000053259"/>
    </source>
</evidence>
<dbReference type="Pfam" id="PF13869">
    <property type="entry name" value="NUDIX_2"/>
    <property type="match status" value="1"/>
</dbReference>
<dbReference type="InterPro" id="IPR016706">
    <property type="entry name" value="Cleav_polyA_spec_factor_su5"/>
</dbReference>